<organism evidence="1 2">
    <name type="scientific">Parasponia andersonii</name>
    <name type="common">Sponia andersonii</name>
    <dbReference type="NCBI Taxonomy" id="3476"/>
    <lineage>
        <taxon>Eukaryota</taxon>
        <taxon>Viridiplantae</taxon>
        <taxon>Streptophyta</taxon>
        <taxon>Embryophyta</taxon>
        <taxon>Tracheophyta</taxon>
        <taxon>Spermatophyta</taxon>
        <taxon>Magnoliopsida</taxon>
        <taxon>eudicotyledons</taxon>
        <taxon>Gunneridae</taxon>
        <taxon>Pentapetalae</taxon>
        <taxon>rosids</taxon>
        <taxon>fabids</taxon>
        <taxon>Rosales</taxon>
        <taxon>Cannabaceae</taxon>
        <taxon>Parasponia</taxon>
    </lineage>
</organism>
<dbReference type="AlphaFoldDB" id="A0A2P5DYG7"/>
<evidence type="ECO:0000313" key="2">
    <source>
        <dbReference type="Proteomes" id="UP000237105"/>
    </source>
</evidence>
<sequence>MILTSPSLAIRLFCSLQTLCPQKKENGTNELVVEDQSRVDTVVTKSSGERMPRSRLELLPIKVDPSFSSSVMKILVYPDDSITCFFFMTII</sequence>
<name>A0A2P5DYG7_PARAD</name>
<keyword evidence="2" id="KW-1185">Reference proteome</keyword>
<gene>
    <name evidence="1" type="ORF">PanWU01x14_019480</name>
</gene>
<dbReference type="EMBL" id="JXTB01000009">
    <property type="protein sequence ID" value="PON78310.1"/>
    <property type="molecule type" value="Genomic_DNA"/>
</dbReference>
<dbReference type="Proteomes" id="UP000237105">
    <property type="component" value="Unassembled WGS sequence"/>
</dbReference>
<evidence type="ECO:0000313" key="1">
    <source>
        <dbReference type="EMBL" id="PON78310.1"/>
    </source>
</evidence>
<proteinExistence type="predicted"/>
<accession>A0A2P5DYG7</accession>
<reference evidence="2" key="1">
    <citation type="submission" date="2016-06" db="EMBL/GenBank/DDBJ databases">
        <title>Parallel loss of symbiosis genes in relatives of nitrogen-fixing non-legume Parasponia.</title>
        <authorList>
            <person name="Van Velzen R."/>
            <person name="Holmer R."/>
            <person name="Bu F."/>
            <person name="Rutten L."/>
            <person name="Van Zeijl A."/>
            <person name="Liu W."/>
            <person name="Santuari L."/>
            <person name="Cao Q."/>
            <person name="Sharma T."/>
            <person name="Shen D."/>
            <person name="Roswanjaya Y."/>
            <person name="Wardhani T."/>
            <person name="Kalhor M.S."/>
            <person name="Jansen J."/>
            <person name="Van den Hoogen J."/>
            <person name="Gungor B."/>
            <person name="Hartog M."/>
            <person name="Hontelez J."/>
            <person name="Verver J."/>
            <person name="Yang W.-C."/>
            <person name="Schijlen E."/>
            <person name="Repin R."/>
            <person name="Schilthuizen M."/>
            <person name="Schranz E."/>
            <person name="Heidstra R."/>
            <person name="Miyata K."/>
            <person name="Fedorova E."/>
            <person name="Kohlen W."/>
            <person name="Bisseling T."/>
            <person name="Smit S."/>
            <person name="Geurts R."/>
        </authorList>
    </citation>
    <scope>NUCLEOTIDE SEQUENCE [LARGE SCALE GENOMIC DNA]</scope>
    <source>
        <strain evidence="2">cv. WU1-14</strain>
    </source>
</reference>
<comment type="caution">
    <text evidence="1">The sequence shown here is derived from an EMBL/GenBank/DDBJ whole genome shotgun (WGS) entry which is preliminary data.</text>
</comment>
<protein>
    <submittedName>
        <fullName evidence="1">Uncharacterized protein</fullName>
    </submittedName>
</protein>